<evidence type="ECO:0000256" key="4">
    <source>
        <dbReference type="ARBA" id="ARBA00023274"/>
    </source>
</evidence>
<evidence type="ECO:0000256" key="5">
    <source>
        <dbReference type="RuleBase" id="RU000665"/>
    </source>
</evidence>
<accession>A0ABR1AW58</accession>
<reference evidence="7 8" key="1">
    <citation type="submission" date="2023-09" db="EMBL/GenBank/DDBJ databases">
        <title>Genomes of two closely related lineages of the louse Polyplax serrata with different host specificities.</title>
        <authorList>
            <person name="Martinu J."/>
            <person name="Tarabai H."/>
            <person name="Stefka J."/>
            <person name="Hypsa V."/>
        </authorList>
    </citation>
    <scope>NUCLEOTIDE SEQUENCE [LARGE SCALE GENOMIC DNA]</scope>
    <source>
        <strain evidence="7">98ZLc_SE</strain>
    </source>
</reference>
<keyword evidence="8" id="KW-1185">Reference proteome</keyword>
<dbReference type="InterPro" id="IPR038097">
    <property type="entry name" value="Ribosomal_eL36_sf"/>
</dbReference>
<proteinExistence type="inferred from homology"/>
<dbReference type="InterPro" id="IPR002562">
    <property type="entry name" value="3'-5'_exonuclease_dom"/>
</dbReference>
<dbReference type="InterPro" id="IPR052408">
    <property type="entry name" value="Exonuclease_MUT-7-like"/>
</dbReference>
<dbReference type="PROSITE" id="PS01190">
    <property type="entry name" value="RIBOSOMAL_L36E"/>
    <property type="match status" value="1"/>
</dbReference>
<dbReference type="SMART" id="SM00474">
    <property type="entry name" value="35EXOc"/>
    <property type="match status" value="1"/>
</dbReference>
<feature type="domain" description="3'-5' exonuclease" evidence="6">
    <location>
        <begin position="376"/>
        <end position="581"/>
    </location>
</feature>
<dbReference type="EMBL" id="JAWJWF010000045">
    <property type="protein sequence ID" value="KAK6627542.1"/>
    <property type="molecule type" value="Genomic_DNA"/>
</dbReference>
<dbReference type="InterPro" id="IPR000509">
    <property type="entry name" value="Ribosomal_eL36"/>
</dbReference>
<dbReference type="Pfam" id="PF01927">
    <property type="entry name" value="Mut7-C"/>
    <property type="match status" value="1"/>
</dbReference>
<name>A0ABR1AW58_POLSC</name>
<dbReference type="SUPFAM" id="SSF53098">
    <property type="entry name" value="Ribonuclease H-like"/>
    <property type="match status" value="1"/>
</dbReference>
<dbReference type="Gene3D" id="3.30.420.10">
    <property type="entry name" value="Ribonuclease H-like superfamily/Ribonuclease H"/>
    <property type="match status" value="1"/>
</dbReference>
<dbReference type="PANTHER" id="PTHR47765">
    <property type="entry name" value="3'-5' EXONUCLEASE DOMAIN-CONTAINING PROTEIN"/>
    <property type="match status" value="1"/>
</dbReference>
<keyword evidence="3 5" id="KW-0689">Ribosomal protein</keyword>
<evidence type="ECO:0000256" key="2">
    <source>
        <dbReference type="ARBA" id="ARBA00011133"/>
    </source>
</evidence>
<dbReference type="PANTHER" id="PTHR47765:SF2">
    <property type="entry name" value="EXONUCLEASE MUT-7 HOMOLOG"/>
    <property type="match status" value="1"/>
</dbReference>
<keyword evidence="4 5" id="KW-0687">Ribonucleoprotein</keyword>
<comment type="subunit">
    <text evidence="2">Component of the large ribosomal subunit.</text>
</comment>
<evidence type="ECO:0000256" key="1">
    <source>
        <dbReference type="ARBA" id="ARBA00006509"/>
    </source>
</evidence>
<evidence type="ECO:0000313" key="8">
    <source>
        <dbReference type="Proteomes" id="UP001359485"/>
    </source>
</evidence>
<dbReference type="InterPro" id="IPR012337">
    <property type="entry name" value="RNaseH-like_sf"/>
</dbReference>
<organism evidence="7 8">
    <name type="scientific">Polyplax serrata</name>
    <name type="common">Common mouse louse</name>
    <dbReference type="NCBI Taxonomy" id="468196"/>
    <lineage>
        <taxon>Eukaryota</taxon>
        <taxon>Metazoa</taxon>
        <taxon>Ecdysozoa</taxon>
        <taxon>Arthropoda</taxon>
        <taxon>Hexapoda</taxon>
        <taxon>Insecta</taxon>
        <taxon>Pterygota</taxon>
        <taxon>Neoptera</taxon>
        <taxon>Paraneoptera</taxon>
        <taxon>Psocodea</taxon>
        <taxon>Troctomorpha</taxon>
        <taxon>Phthiraptera</taxon>
        <taxon>Anoplura</taxon>
        <taxon>Polyplacidae</taxon>
        <taxon>Polyplax</taxon>
    </lineage>
</organism>
<sequence length="943" mass="108620">MDPKVTQKQVHTAFQSLDSLTLTWIEKLTTVWNAYKKGEPTCRLLHEFFEISRNPFVSVLQAIVHCRGFHLGNKQNSLPCTVMEEFSSWSQKKHSNLSHLLKTDIKLLAFDVAVQQKNETLRKLIVQTYQMNMDKQLFVFPILTLVQEGKYKEACQCAVMLELYEEFEIEDFVIPLIFQDKYPVAEKFLMGNRDHQLKVVTFLDDLLAQKNIRNEFDATVRRLNISNVDSFRLQAKPLGKLIFKIVKAFDLPSTVCPNLMINKAKGVLHFLLKKHYIDKSINQESWKEMVLEAVGTNLVLQLFLVECLLCICKREALEWAETFKIPKHLWPYGLKKYDESASVKDTSGPQQNVGNSINSGRKDGDFYKLPILESEIQVVDKPETFRKFLNVIRSKKINMVGVDAEWKPCFGFGYKENTLSLFQVATKQKVYILDIPSLNSSAPTPMWCSFMTDFIGNSKLLKLGFNVAGDLSILKNTLSKSHSLSIPLGFMEHSFLDLDVLWKTLVRSYNFKFPYASAASSSSSSGGLSTLIELCLGKTLDKSDRFSNWEQRPLRNSQIVYAALDAFCLLEAYNVIVRECQSQGIQIVDVVESLMNKNVFSRTLESNCRRPKSMVSKWKKKKINKKKEVKKMSLADYRIVLDTTLFGVGKELRKCGVDTIILKRSDVPPIIRPSSSSESLRVFTQRREDLLKKTYEAVYVLKSNRLKDQITEMLNLLNTKLPPENTQSRCLECNDCNFHKVPQREMLELVKRQLQPAEEFTDSECEYGYYNDCQDENGHGSQQRSNNEYLIRTETIPYSVVFKKKLFYVCNRCGSCFWPNSHKASGMAPLRYEMAVGLKKGHKTTKIVVSKKKTATKTQKFKPSRLKGRNTKHGKFIRDLIREVVGHAPYEKRAMELLKVSKDKRALKFLKKRLGTHIRAKRKREELSHILTQMRKAQTQHAK</sequence>
<evidence type="ECO:0000313" key="7">
    <source>
        <dbReference type="EMBL" id="KAK6627542.1"/>
    </source>
</evidence>
<evidence type="ECO:0000256" key="3">
    <source>
        <dbReference type="ARBA" id="ARBA00022980"/>
    </source>
</evidence>
<protein>
    <recommendedName>
        <fullName evidence="5">60S ribosomal protein L36</fullName>
    </recommendedName>
</protein>
<dbReference type="Pfam" id="PF01612">
    <property type="entry name" value="DNA_pol_A_exo1"/>
    <property type="match status" value="1"/>
</dbReference>
<gene>
    <name evidence="7" type="ORF">RUM44_010020</name>
</gene>
<dbReference type="Proteomes" id="UP001359485">
    <property type="component" value="Unassembled WGS sequence"/>
</dbReference>
<dbReference type="InterPro" id="IPR002782">
    <property type="entry name" value="Mut7-C_RNAse_dom"/>
</dbReference>
<dbReference type="Pfam" id="PF01158">
    <property type="entry name" value="Ribosomal_L36e"/>
    <property type="match status" value="1"/>
</dbReference>
<comment type="caution">
    <text evidence="7">The sequence shown here is derived from an EMBL/GenBank/DDBJ whole genome shotgun (WGS) entry which is preliminary data.</text>
</comment>
<dbReference type="InterPro" id="IPR036397">
    <property type="entry name" value="RNaseH_sf"/>
</dbReference>
<evidence type="ECO:0000259" key="6">
    <source>
        <dbReference type="SMART" id="SM00474"/>
    </source>
</evidence>
<comment type="similarity">
    <text evidence="1 5">Belongs to the eukaryotic ribosomal protein eL36 family.</text>
</comment>
<dbReference type="Gene3D" id="1.10.10.1760">
    <property type="entry name" value="60S ribosomal protein L36"/>
    <property type="match status" value="1"/>
</dbReference>